<evidence type="ECO:0000256" key="6">
    <source>
        <dbReference type="RuleBase" id="RU003910"/>
    </source>
</evidence>
<dbReference type="InterPro" id="IPR001648">
    <property type="entry name" value="Ribosomal_bS18"/>
</dbReference>
<comment type="function">
    <text evidence="5">Binds as a heterodimer with protein bS6 to the central domain of the 16S rRNA, where it helps stabilize the platform of the 30S subunit.</text>
</comment>
<sequence>MARIRRKKKVKQCKLCEMKVEYVDYKDTKLLKDFLNEKGKILPKRLTGNCAKHQRMVKTAIKRARQMALLPYIRY</sequence>
<gene>
    <name evidence="5 7" type="primary">rpsR</name>
    <name evidence="7" type="ORF">ENT77_08970</name>
</gene>
<keyword evidence="3 5" id="KW-0687">Ribonucleoprotein</keyword>
<dbReference type="InterPro" id="IPR036870">
    <property type="entry name" value="Ribosomal_bS18_sf"/>
</dbReference>
<dbReference type="SUPFAM" id="SSF46911">
    <property type="entry name" value="Ribosomal protein S18"/>
    <property type="match status" value="1"/>
</dbReference>
<protein>
    <recommendedName>
        <fullName evidence="4 5">Small ribosomal subunit protein bS18</fullName>
    </recommendedName>
</protein>
<keyword evidence="2 5" id="KW-0689">Ribosomal protein</keyword>
<evidence type="ECO:0000256" key="4">
    <source>
        <dbReference type="ARBA" id="ARBA00035141"/>
    </source>
</evidence>
<name>A0A7C4RX10_9BACT</name>
<comment type="caution">
    <text evidence="7">The sequence shown here is derived from an EMBL/GenBank/DDBJ whole genome shotgun (WGS) entry which is preliminary data.</text>
</comment>
<evidence type="ECO:0000256" key="1">
    <source>
        <dbReference type="ARBA" id="ARBA00005589"/>
    </source>
</evidence>
<proteinExistence type="inferred from homology"/>
<keyword evidence="5" id="KW-0699">rRNA-binding</keyword>
<dbReference type="GO" id="GO:0006412">
    <property type="term" value="P:translation"/>
    <property type="evidence" value="ECO:0007669"/>
    <property type="project" value="UniProtKB-UniRule"/>
</dbReference>
<dbReference type="HAMAP" id="MF_00270">
    <property type="entry name" value="Ribosomal_bS18"/>
    <property type="match status" value="1"/>
</dbReference>
<accession>A0A7C4RX10</accession>
<dbReference type="PANTHER" id="PTHR13479:SF40">
    <property type="entry name" value="SMALL RIBOSOMAL SUBUNIT PROTEIN BS18M"/>
    <property type="match status" value="1"/>
</dbReference>
<dbReference type="AlphaFoldDB" id="A0A7C4RX10"/>
<dbReference type="InterPro" id="IPR018275">
    <property type="entry name" value="Ribosomal_bS18_CS"/>
</dbReference>
<dbReference type="EMBL" id="DSZY01000046">
    <property type="protein sequence ID" value="HGU41298.1"/>
    <property type="molecule type" value="Genomic_DNA"/>
</dbReference>
<dbReference type="PROSITE" id="PS00057">
    <property type="entry name" value="RIBOSOMAL_S18"/>
    <property type="match status" value="1"/>
</dbReference>
<dbReference type="PANTHER" id="PTHR13479">
    <property type="entry name" value="30S RIBOSOMAL PROTEIN S18"/>
    <property type="match status" value="1"/>
</dbReference>
<evidence type="ECO:0000256" key="2">
    <source>
        <dbReference type="ARBA" id="ARBA00022980"/>
    </source>
</evidence>
<dbReference type="GO" id="GO:0070181">
    <property type="term" value="F:small ribosomal subunit rRNA binding"/>
    <property type="evidence" value="ECO:0007669"/>
    <property type="project" value="TreeGrafter"/>
</dbReference>
<reference evidence="7" key="1">
    <citation type="journal article" date="2020" name="mSystems">
        <title>Genome- and Community-Level Interaction Insights into Carbon Utilization and Element Cycling Functions of Hydrothermarchaeota in Hydrothermal Sediment.</title>
        <authorList>
            <person name="Zhou Z."/>
            <person name="Liu Y."/>
            <person name="Xu W."/>
            <person name="Pan J."/>
            <person name="Luo Z.H."/>
            <person name="Li M."/>
        </authorList>
    </citation>
    <scope>NUCLEOTIDE SEQUENCE [LARGE SCALE GENOMIC DNA]</scope>
    <source>
        <strain evidence="7">SpSt-609</strain>
    </source>
</reference>
<evidence type="ECO:0000256" key="5">
    <source>
        <dbReference type="HAMAP-Rule" id="MF_00270"/>
    </source>
</evidence>
<dbReference type="Pfam" id="PF01084">
    <property type="entry name" value="Ribosomal_S18"/>
    <property type="match status" value="1"/>
</dbReference>
<evidence type="ECO:0000256" key="3">
    <source>
        <dbReference type="ARBA" id="ARBA00023274"/>
    </source>
</evidence>
<comment type="similarity">
    <text evidence="1 5 6">Belongs to the bacterial ribosomal protein bS18 family.</text>
</comment>
<keyword evidence="5" id="KW-0694">RNA-binding</keyword>
<dbReference type="GO" id="GO:0003735">
    <property type="term" value="F:structural constituent of ribosome"/>
    <property type="evidence" value="ECO:0007669"/>
    <property type="project" value="InterPro"/>
</dbReference>
<organism evidence="7">
    <name type="scientific">Fervidobacterium thailandense</name>
    <dbReference type="NCBI Taxonomy" id="1008305"/>
    <lineage>
        <taxon>Bacteria</taxon>
        <taxon>Thermotogati</taxon>
        <taxon>Thermotogota</taxon>
        <taxon>Thermotogae</taxon>
        <taxon>Thermotogales</taxon>
        <taxon>Fervidobacteriaceae</taxon>
        <taxon>Fervidobacterium</taxon>
    </lineage>
</organism>
<dbReference type="PRINTS" id="PR00974">
    <property type="entry name" value="RIBOSOMALS18"/>
</dbReference>
<dbReference type="Gene3D" id="4.10.640.10">
    <property type="entry name" value="Ribosomal protein S18"/>
    <property type="match status" value="1"/>
</dbReference>
<dbReference type="GO" id="GO:0022627">
    <property type="term" value="C:cytosolic small ribosomal subunit"/>
    <property type="evidence" value="ECO:0007669"/>
    <property type="project" value="TreeGrafter"/>
</dbReference>
<dbReference type="NCBIfam" id="TIGR00165">
    <property type="entry name" value="S18"/>
    <property type="match status" value="1"/>
</dbReference>
<evidence type="ECO:0000313" key="7">
    <source>
        <dbReference type="EMBL" id="HGU41298.1"/>
    </source>
</evidence>
<comment type="subunit">
    <text evidence="5">Part of the 30S ribosomal subunit. Forms a tight heterodimer with protein bS6.</text>
</comment>